<evidence type="ECO:0000256" key="1">
    <source>
        <dbReference type="ARBA" id="ARBA00012528"/>
    </source>
</evidence>
<dbReference type="Gene3D" id="3.30.70.270">
    <property type="match status" value="1"/>
</dbReference>
<keyword evidence="3" id="KW-0472">Membrane</keyword>
<evidence type="ECO:0000313" key="5">
    <source>
        <dbReference type="EMBL" id="RRS05519.1"/>
    </source>
</evidence>
<organism evidence="5 6">
    <name type="scientific">Aquabacterium soli</name>
    <dbReference type="NCBI Taxonomy" id="2493092"/>
    <lineage>
        <taxon>Bacteria</taxon>
        <taxon>Pseudomonadati</taxon>
        <taxon>Pseudomonadota</taxon>
        <taxon>Betaproteobacteria</taxon>
        <taxon>Burkholderiales</taxon>
        <taxon>Aquabacterium</taxon>
    </lineage>
</organism>
<name>A0A3R8S4W0_9BURK</name>
<dbReference type="FunFam" id="3.30.70.270:FF:000001">
    <property type="entry name" value="Diguanylate cyclase domain protein"/>
    <property type="match status" value="1"/>
</dbReference>
<dbReference type="GO" id="GO:0052621">
    <property type="term" value="F:diguanylate cyclase activity"/>
    <property type="evidence" value="ECO:0007669"/>
    <property type="project" value="UniProtKB-EC"/>
</dbReference>
<dbReference type="Proteomes" id="UP000269265">
    <property type="component" value="Unassembled WGS sequence"/>
</dbReference>
<dbReference type="PANTHER" id="PTHR45138">
    <property type="entry name" value="REGULATORY COMPONENTS OF SENSORY TRANSDUCTION SYSTEM"/>
    <property type="match status" value="1"/>
</dbReference>
<dbReference type="GO" id="GO:0043709">
    <property type="term" value="P:cell adhesion involved in single-species biofilm formation"/>
    <property type="evidence" value="ECO:0007669"/>
    <property type="project" value="TreeGrafter"/>
</dbReference>
<dbReference type="SMART" id="SM00267">
    <property type="entry name" value="GGDEF"/>
    <property type="match status" value="1"/>
</dbReference>
<comment type="catalytic activity">
    <reaction evidence="2">
        <text>2 GTP = 3',3'-c-di-GMP + 2 diphosphate</text>
        <dbReference type="Rhea" id="RHEA:24898"/>
        <dbReference type="ChEBI" id="CHEBI:33019"/>
        <dbReference type="ChEBI" id="CHEBI:37565"/>
        <dbReference type="ChEBI" id="CHEBI:58805"/>
        <dbReference type="EC" id="2.7.7.65"/>
    </reaction>
</comment>
<feature type="domain" description="GGDEF" evidence="4">
    <location>
        <begin position="263"/>
        <end position="400"/>
    </location>
</feature>
<dbReference type="AlphaFoldDB" id="A0A3R8S4W0"/>
<dbReference type="InterPro" id="IPR000160">
    <property type="entry name" value="GGDEF_dom"/>
</dbReference>
<dbReference type="InterPro" id="IPR050469">
    <property type="entry name" value="Diguanylate_Cyclase"/>
</dbReference>
<dbReference type="Pfam" id="PF00990">
    <property type="entry name" value="GGDEF"/>
    <property type="match status" value="1"/>
</dbReference>
<accession>A0A3R8S4W0</accession>
<dbReference type="GO" id="GO:1902201">
    <property type="term" value="P:negative regulation of bacterial-type flagellum-dependent cell motility"/>
    <property type="evidence" value="ECO:0007669"/>
    <property type="project" value="TreeGrafter"/>
</dbReference>
<dbReference type="InterPro" id="IPR029787">
    <property type="entry name" value="Nucleotide_cyclase"/>
</dbReference>
<dbReference type="RefSeq" id="WP_125242087.1">
    <property type="nucleotide sequence ID" value="NZ_RSED01000003.1"/>
</dbReference>
<evidence type="ECO:0000256" key="3">
    <source>
        <dbReference type="SAM" id="Phobius"/>
    </source>
</evidence>
<comment type="caution">
    <text evidence="5">The sequence shown here is derived from an EMBL/GenBank/DDBJ whole genome shotgun (WGS) entry which is preliminary data.</text>
</comment>
<keyword evidence="6" id="KW-1185">Reference proteome</keyword>
<dbReference type="EC" id="2.7.7.65" evidence="1"/>
<dbReference type="InterPro" id="IPR043128">
    <property type="entry name" value="Rev_trsase/Diguanyl_cyclase"/>
</dbReference>
<keyword evidence="3" id="KW-1133">Transmembrane helix</keyword>
<dbReference type="PROSITE" id="PS50887">
    <property type="entry name" value="GGDEF"/>
    <property type="match status" value="1"/>
</dbReference>
<proteinExistence type="predicted"/>
<reference evidence="5 6" key="1">
    <citation type="submission" date="2018-12" db="EMBL/GenBank/DDBJ databases">
        <title>The whole draft genome of Aquabacterium sp. SJQ9.</title>
        <authorList>
            <person name="Sun L."/>
            <person name="Gao X."/>
            <person name="Chen W."/>
            <person name="Huang K."/>
        </authorList>
    </citation>
    <scope>NUCLEOTIDE SEQUENCE [LARGE SCALE GENOMIC DNA]</scope>
    <source>
        <strain evidence="5 6">SJQ9</strain>
    </source>
</reference>
<feature type="transmembrane region" description="Helical" evidence="3">
    <location>
        <begin position="130"/>
        <end position="146"/>
    </location>
</feature>
<dbReference type="NCBIfam" id="TIGR00254">
    <property type="entry name" value="GGDEF"/>
    <property type="match status" value="1"/>
</dbReference>
<feature type="transmembrane region" description="Helical" evidence="3">
    <location>
        <begin position="91"/>
        <end position="118"/>
    </location>
</feature>
<evidence type="ECO:0000256" key="2">
    <source>
        <dbReference type="ARBA" id="ARBA00034247"/>
    </source>
</evidence>
<feature type="transmembrane region" description="Helical" evidence="3">
    <location>
        <begin position="36"/>
        <end position="56"/>
    </location>
</feature>
<dbReference type="SUPFAM" id="SSF55073">
    <property type="entry name" value="Nucleotide cyclase"/>
    <property type="match status" value="1"/>
</dbReference>
<dbReference type="EMBL" id="RSED01000003">
    <property type="protein sequence ID" value="RRS05519.1"/>
    <property type="molecule type" value="Genomic_DNA"/>
</dbReference>
<dbReference type="CDD" id="cd01949">
    <property type="entry name" value="GGDEF"/>
    <property type="match status" value="1"/>
</dbReference>
<dbReference type="GO" id="GO:0005886">
    <property type="term" value="C:plasma membrane"/>
    <property type="evidence" value="ECO:0007669"/>
    <property type="project" value="TreeGrafter"/>
</dbReference>
<feature type="transmembrane region" description="Helical" evidence="3">
    <location>
        <begin position="153"/>
        <end position="173"/>
    </location>
</feature>
<gene>
    <name evidence="5" type="ORF">EIP75_04750</name>
</gene>
<dbReference type="OrthoDB" id="9813903at2"/>
<feature type="transmembrane region" description="Helical" evidence="3">
    <location>
        <begin position="62"/>
        <end position="84"/>
    </location>
</feature>
<evidence type="ECO:0000259" key="4">
    <source>
        <dbReference type="PROSITE" id="PS50887"/>
    </source>
</evidence>
<dbReference type="PANTHER" id="PTHR45138:SF9">
    <property type="entry name" value="DIGUANYLATE CYCLASE DGCM-RELATED"/>
    <property type="match status" value="1"/>
</dbReference>
<keyword evidence="3" id="KW-0812">Transmembrane</keyword>
<evidence type="ECO:0000313" key="6">
    <source>
        <dbReference type="Proteomes" id="UP000269265"/>
    </source>
</evidence>
<feature type="transmembrane region" description="Helical" evidence="3">
    <location>
        <begin position="179"/>
        <end position="201"/>
    </location>
</feature>
<protein>
    <recommendedName>
        <fullName evidence="1">diguanylate cyclase</fullName>
        <ecNumber evidence="1">2.7.7.65</ecNumber>
    </recommendedName>
</protein>
<sequence length="407" mass="44477">MIPSSMSRSLPRLHFESAEDEHQFDRDSQAPRLRHFMLSGWVSLLTYNGFLVVDWLVNPDVFAMGAALRLAIFTSFGLATLLLATVFRKVFLALPSAVTETSVMATGLLAALSIAVVLTSPAMGHGPWSVFYHGGFVPVIMYGTVVQRLRFNMAAGFTASILVIHWVCMALAYRDATAPVVPMLLFVSSMAVYTLIINYRLEYEERQRFLRQQRARMLRQQLDRSRIELEKAAGSDPLTGAANRRAFDEAMQTSWAQATAHQSALSVLLVDVDHFKAYNDFYGHPAGDQCLRHVAQALQGLINAEGGLVARWGGEEFAVVLPAHTLPRALDVANRARLAVQAANLRHERSSTCASVTVSIGVASTIPAQGEAWADLLAQADAALYEAKRAGRNRASAAGPRQPVTPA</sequence>